<comment type="caution">
    <text evidence="2">The sequence shown here is derived from an EMBL/GenBank/DDBJ whole genome shotgun (WGS) entry which is preliminary data.</text>
</comment>
<name>A0ABX0JSK5_9PROT</name>
<dbReference type="InterPro" id="IPR029057">
    <property type="entry name" value="PRTase-like"/>
</dbReference>
<dbReference type="GO" id="GO:0016757">
    <property type="term" value="F:glycosyltransferase activity"/>
    <property type="evidence" value="ECO:0007669"/>
    <property type="project" value="UniProtKB-KW"/>
</dbReference>
<sequence>MSTLSFWQDFARHRAPGPPYRTRYTVEAGRHLLDLPLRPLPDGTHAVASFLANHASFTVLDVIVDIMTEQARAFAPDVIVALPTLGLSVGPGVARGCGHTRIVPLGTSRKFWYDDALSVPLRSITSPGGGKRLYLDPNLLELLQGRRILVIDDVVSTGASLAAALELLEHAGCPAQAAACVMRQTRQWMQVVGVPVSSVFRTPLFSRVPEGWIAVEGTMPP</sequence>
<evidence type="ECO:0000313" key="2">
    <source>
        <dbReference type="EMBL" id="NHN85995.1"/>
    </source>
</evidence>
<evidence type="ECO:0000259" key="1">
    <source>
        <dbReference type="Pfam" id="PF00156"/>
    </source>
</evidence>
<dbReference type="SUPFAM" id="SSF53271">
    <property type="entry name" value="PRTase-like"/>
    <property type="match status" value="1"/>
</dbReference>
<dbReference type="PANTHER" id="PTHR43218">
    <property type="entry name" value="PHOSPHORIBOSYLTRANSFERASE-RELATED"/>
    <property type="match status" value="1"/>
</dbReference>
<keyword evidence="2" id="KW-0328">Glycosyltransferase</keyword>
<evidence type="ECO:0000313" key="3">
    <source>
        <dbReference type="Proteomes" id="UP000635278"/>
    </source>
</evidence>
<organism evidence="2 3">
    <name type="scientific">Acetobacter musti</name>
    <dbReference type="NCBI Taxonomy" id="864732"/>
    <lineage>
        <taxon>Bacteria</taxon>
        <taxon>Pseudomonadati</taxon>
        <taxon>Pseudomonadota</taxon>
        <taxon>Alphaproteobacteria</taxon>
        <taxon>Acetobacterales</taxon>
        <taxon>Acetobacteraceae</taxon>
        <taxon>Acetobacter</taxon>
    </lineage>
</organism>
<dbReference type="InterPro" id="IPR000836">
    <property type="entry name" value="PRTase_dom"/>
</dbReference>
<proteinExistence type="predicted"/>
<keyword evidence="2" id="KW-0808">Transferase</keyword>
<dbReference type="RefSeq" id="WP_173584387.1">
    <property type="nucleotide sequence ID" value="NZ_WOTB01000024.1"/>
</dbReference>
<keyword evidence="3" id="KW-1185">Reference proteome</keyword>
<dbReference type="Gene3D" id="3.40.50.2020">
    <property type="match status" value="1"/>
</dbReference>
<feature type="domain" description="Phosphoribosyltransferase" evidence="1">
    <location>
        <begin position="72"/>
        <end position="191"/>
    </location>
</feature>
<dbReference type="Pfam" id="PF00156">
    <property type="entry name" value="Pribosyltran"/>
    <property type="match status" value="1"/>
</dbReference>
<accession>A0ABX0JSK5</accession>
<protein>
    <submittedName>
        <fullName evidence="2">Phosphoribosyltransferase</fullName>
    </submittedName>
</protein>
<dbReference type="EMBL" id="WOTB01000024">
    <property type="protein sequence ID" value="NHN85995.1"/>
    <property type="molecule type" value="Genomic_DNA"/>
</dbReference>
<dbReference type="PANTHER" id="PTHR43218:SF1">
    <property type="entry name" value="PHOSPHORIBOSYLTRANSFERASE"/>
    <property type="match status" value="1"/>
</dbReference>
<gene>
    <name evidence="2" type="ORF">GOB93_15295</name>
</gene>
<dbReference type="NCBIfam" id="NF004689">
    <property type="entry name" value="PRK06031.1"/>
    <property type="match status" value="1"/>
</dbReference>
<dbReference type="Proteomes" id="UP000635278">
    <property type="component" value="Unassembled WGS sequence"/>
</dbReference>
<dbReference type="CDD" id="cd06223">
    <property type="entry name" value="PRTases_typeI"/>
    <property type="match status" value="1"/>
</dbReference>
<reference evidence="2 3" key="1">
    <citation type="journal article" date="2020" name="Int. J. Syst. Evol. Microbiol.">
        <title>Novel acetic acid bacteria from cider fermentations: Acetobacter conturbans sp. nov. and Acetobacter fallax sp. nov.</title>
        <authorList>
            <person name="Sombolestani A.S."/>
            <person name="Cleenwerck I."/>
            <person name="Cnockaert M."/>
            <person name="Borremans W."/>
            <person name="Wieme A.D."/>
            <person name="De Vuyst L."/>
            <person name="Vandamme P."/>
        </authorList>
    </citation>
    <scope>NUCLEOTIDE SEQUENCE [LARGE SCALE GENOMIC DNA]</scope>
    <source>
        <strain evidence="2 3">LMG 30640</strain>
    </source>
</reference>